<reference evidence="4" key="1">
    <citation type="submission" date="2013-08" db="EMBL/GenBank/DDBJ databases">
        <authorList>
            <person name="Durkin A.S."/>
            <person name="Haft D.R."/>
            <person name="McCorrison J."/>
            <person name="Torralba M."/>
            <person name="Gillis M."/>
            <person name="Haft D.H."/>
            <person name="Methe B."/>
            <person name="Sutton G."/>
            <person name="Nelson K.E."/>
        </authorList>
    </citation>
    <scope>NUCLEOTIDE SEQUENCE [LARGE SCALE GENOMIC DNA]</scope>
    <source>
        <strain evidence="4">F0233</strain>
    </source>
</reference>
<protein>
    <submittedName>
        <fullName evidence="4">PF11898 domain protein</fullName>
    </submittedName>
</protein>
<comment type="caution">
    <text evidence="4">The sequence shown here is derived from an EMBL/GenBank/DDBJ whole genome shotgun (WGS) entry which is preliminary data.</text>
</comment>
<feature type="non-terminal residue" evidence="4">
    <location>
        <position position="1"/>
    </location>
</feature>
<dbReference type="RefSeq" id="WP_021798589.1">
    <property type="nucleotide sequence ID" value="NZ_ACVN02000286.1"/>
</dbReference>
<keyword evidence="5" id="KW-1185">Reference proteome</keyword>
<proteinExistence type="predicted"/>
<feature type="domain" description="RNA helicase HrpA C-terminal" evidence="3">
    <location>
        <begin position="203"/>
        <end position="788"/>
    </location>
</feature>
<feature type="region of interest" description="Disordered" evidence="1">
    <location>
        <begin position="1"/>
        <end position="22"/>
    </location>
</feature>
<sequence>GPARWTARNGRRGEFDAPTPEADPGGDVLAIWRLWRYLRARRRALSGNRFRRLCRDEFINHLRVREWWDLRSQLSGIDRELRLRRNEGPGSTEAILQSVLAGLLSHIGLLEVEERPRGGRQHRGGRRPRGPREYLGARGTRFAIAPGSALSGRNPPLVMAVELVETNRLWARTCARIESEWVESVAGPLVRYGCSEPHWSSSAAAVLAHQRASLFGVPLFTDRLVDYGRVDPAGAREIFLRAGLVEGGWRPRDPRGRYRFLEHNERLRAEVAELEERTRRRDLLVDDQTIVDFYDARIPASVVSGATFDAWWAREPDEHLLDLTMDELVRPDADAVDVDAFPDHWRVGALDLPVGYVFDPGSGADGVTVTVELAELNQLRPEPFSWQVPGLRTELATELIRTLPKQVRTALVPAPDRARAVLRWLRENGADRSRPLHVELGRALRALTGVVVEADQWRPDAVPGHLRVRFQVVERGRPVDQGKDLAALQRHLAERVSATLTRASRRSATTGATSWVFGTIEDTSTIRRGGLRAVGHPALRDDGDSVALFLADGPQAAARSHARGVRRLLVLVNPDPTRWVVAHLGARERLWLGDSPYPGVPELLADARLKAVDRAARAHVDPALVRDEERFTALAARVRAEQADVMREVVATASAALGWAQQIRADLPAAPEATREDVSAQLGNLVFDGFISFTTDPWFTHLPRYLRAASMRLDAARADPGRDEGLLAGLDELAAEYDELCDAQPDGPLPGPVEDIGFLLEEYRVQLFAQRLGTSRTVSPKRIRQAIARAAGDR</sequence>
<accession>U2Q432</accession>
<organism evidence="4 5">
    <name type="scientific">Propionibacterium acidifaciens F0233</name>
    <dbReference type="NCBI Taxonomy" id="553198"/>
    <lineage>
        <taxon>Bacteria</taxon>
        <taxon>Bacillati</taxon>
        <taxon>Actinomycetota</taxon>
        <taxon>Actinomycetes</taxon>
        <taxon>Propionibacteriales</taxon>
        <taxon>Propionibacteriaceae</taxon>
        <taxon>Propionibacterium</taxon>
    </lineage>
</organism>
<dbReference type="EMBL" id="ACVN02000286">
    <property type="protein sequence ID" value="ERK51136.1"/>
    <property type="molecule type" value="Genomic_DNA"/>
</dbReference>
<dbReference type="InterPro" id="IPR024590">
    <property type="entry name" value="HrpA_C"/>
</dbReference>
<name>U2Q432_9ACTN</name>
<dbReference type="Proteomes" id="UP000017052">
    <property type="component" value="Unassembled WGS sequence"/>
</dbReference>
<evidence type="ECO:0000256" key="1">
    <source>
        <dbReference type="SAM" id="MobiDB-lite"/>
    </source>
</evidence>
<dbReference type="Pfam" id="PF07717">
    <property type="entry name" value="OB_NTP_bind"/>
    <property type="match status" value="1"/>
</dbReference>
<dbReference type="OrthoDB" id="9805617at2"/>
<dbReference type="AlphaFoldDB" id="U2Q432"/>
<evidence type="ECO:0000259" key="2">
    <source>
        <dbReference type="Pfam" id="PF07717"/>
    </source>
</evidence>
<feature type="domain" description="DEAD-box helicase OB fold" evidence="2">
    <location>
        <begin position="95"/>
        <end position="188"/>
    </location>
</feature>
<evidence type="ECO:0000313" key="5">
    <source>
        <dbReference type="Proteomes" id="UP000017052"/>
    </source>
</evidence>
<dbReference type="InterPro" id="IPR011709">
    <property type="entry name" value="DEAD-box_helicase_OB_fold"/>
</dbReference>
<evidence type="ECO:0000259" key="3">
    <source>
        <dbReference type="Pfam" id="PF11898"/>
    </source>
</evidence>
<dbReference type="Pfam" id="PF11898">
    <property type="entry name" value="DUF3418"/>
    <property type="match status" value="1"/>
</dbReference>
<gene>
    <name evidence="4" type="ORF">HMPREF0682_0922</name>
</gene>
<evidence type="ECO:0000313" key="4">
    <source>
        <dbReference type="EMBL" id="ERK51136.1"/>
    </source>
</evidence>